<keyword evidence="3" id="KW-1185">Reference proteome</keyword>
<evidence type="ECO:0000313" key="3">
    <source>
        <dbReference type="Proteomes" id="UP001212841"/>
    </source>
</evidence>
<sequence length="115" mass="13028">MVKFRKSQSIPNQSKLFPPIENQPDLIMRPTARILTRPLLVSRSSLLRTFSTTPAPCVGRRSGTDGPSFNRDDFENITGELAKDGLSRYDEDFLETSAWVKDILVKMRDVDKEVA</sequence>
<evidence type="ECO:0000256" key="1">
    <source>
        <dbReference type="SAM" id="MobiDB-lite"/>
    </source>
</evidence>
<dbReference type="Proteomes" id="UP001212841">
    <property type="component" value="Unassembled WGS sequence"/>
</dbReference>
<feature type="region of interest" description="Disordered" evidence="1">
    <location>
        <begin position="1"/>
        <end position="22"/>
    </location>
</feature>
<dbReference type="EMBL" id="JADGJD010001438">
    <property type="protein sequence ID" value="KAJ3042199.1"/>
    <property type="molecule type" value="Genomic_DNA"/>
</dbReference>
<comment type="caution">
    <text evidence="2">The sequence shown here is derived from an EMBL/GenBank/DDBJ whole genome shotgun (WGS) entry which is preliminary data.</text>
</comment>
<proteinExistence type="predicted"/>
<feature type="non-terminal residue" evidence="2">
    <location>
        <position position="115"/>
    </location>
</feature>
<evidence type="ECO:0000313" key="2">
    <source>
        <dbReference type="EMBL" id="KAJ3042199.1"/>
    </source>
</evidence>
<dbReference type="AlphaFoldDB" id="A0AAD5S5T9"/>
<name>A0AAD5S5T9_9FUNG</name>
<protein>
    <submittedName>
        <fullName evidence="2">Uncharacterized protein</fullName>
    </submittedName>
</protein>
<accession>A0AAD5S5T9</accession>
<reference evidence="2" key="1">
    <citation type="submission" date="2020-05" db="EMBL/GenBank/DDBJ databases">
        <title>Phylogenomic resolution of chytrid fungi.</title>
        <authorList>
            <person name="Stajich J.E."/>
            <person name="Amses K."/>
            <person name="Simmons R."/>
            <person name="Seto K."/>
            <person name="Myers J."/>
            <person name="Bonds A."/>
            <person name="Quandt C.A."/>
            <person name="Barry K."/>
            <person name="Liu P."/>
            <person name="Grigoriev I."/>
            <person name="Longcore J.E."/>
            <person name="James T.Y."/>
        </authorList>
    </citation>
    <scope>NUCLEOTIDE SEQUENCE</scope>
    <source>
        <strain evidence="2">JEL0318</strain>
    </source>
</reference>
<gene>
    <name evidence="2" type="ORF">HK097_002091</name>
</gene>
<organism evidence="2 3">
    <name type="scientific">Rhizophlyctis rosea</name>
    <dbReference type="NCBI Taxonomy" id="64517"/>
    <lineage>
        <taxon>Eukaryota</taxon>
        <taxon>Fungi</taxon>
        <taxon>Fungi incertae sedis</taxon>
        <taxon>Chytridiomycota</taxon>
        <taxon>Chytridiomycota incertae sedis</taxon>
        <taxon>Chytridiomycetes</taxon>
        <taxon>Rhizophlyctidales</taxon>
        <taxon>Rhizophlyctidaceae</taxon>
        <taxon>Rhizophlyctis</taxon>
    </lineage>
</organism>